<feature type="compositionally biased region" description="Polar residues" evidence="9">
    <location>
        <begin position="241"/>
        <end position="251"/>
    </location>
</feature>
<dbReference type="Gene3D" id="3.40.1280.30">
    <property type="match status" value="1"/>
</dbReference>
<dbReference type="GO" id="GO:0052905">
    <property type="term" value="F:tRNA (guanosine(9)-N1)-methyltransferase activity"/>
    <property type="evidence" value="ECO:0007669"/>
    <property type="project" value="UniProtKB-EC"/>
</dbReference>
<keyword evidence="3" id="KW-0489">Methyltransferase</keyword>
<dbReference type="CDD" id="cd18089">
    <property type="entry name" value="SPOUT_Trm10-like"/>
    <property type="match status" value="1"/>
</dbReference>
<dbReference type="GO" id="GO:0002939">
    <property type="term" value="P:tRNA N1-guanine methylation"/>
    <property type="evidence" value="ECO:0007669"/>
    <property type="project" value="TreeGrafter"/>
</dbReference>
<dbReference type="EC" id="2.1.1.221" evidence="1"/>
<name>A0A5N5QUV3_9AGAM</name>
<dbReference type="EMBL" id="SSOP01000008">
    <property type="protein sequence ID" value="KAB5595542.1"/>
    <property type="molecule type" value="Genomic_DNA"/>
</dbReference>
<dbReference type="InterPro" id="IPR028564">
    <property type="entry name" value="MT_TRM10-typ"/>
</dbReference>
<keyword evidence="4" id="KW-0808">Transferase</keyword>
<evidence type="ECO:0000256" key="7">
    <source>
        <dbReference type="ARBA" id="ARBA00032166"/>
    </source>
</evidence>
<gene>
    <name evidence="11" type="ORF">CTheo_1003</name>
</gene>
<organism evidence="11 12">
    <name type="scientific">Ceratobasidium theobromae</name>
    <dbReference type="NCBI Taxonomy" id="1582974"/>
    <lineage>
        <taxon>Eukaryota</taxon>
        <taxon>Fungi</taxon>
        <taxon>Dikarya</taxon>
        <taxon>Basidiomycota</taxon>
        <taxon>Agaricomycotina</taxon>
        <taxon>Agaricomycetes</taxon>
        <taxon>Cantharellales</taxon>
        <taxon>Ceratobasidiaceae</taxon>
        <taxon>Ceratobasidium</taxon>
    </lineage>
</organism>
<protein>
    <recommendedName>
        <fullName evidence="2">tRNA (guanine(9)-N1)-methyltransferase</fullName>
        <ecNumber evidence="1">2.1.1.221</ecNumber>
    </recommendedName>
    <alternativeName>
        <fullName evidence="7">tRNA methyltransferase 10</fullName>
    </alternativeName>
    <alternativeName>
        <fullName evidence="6">tRNA(m1G9)-methyltransferase</fullName>
    </alternativeName>
</protein>
<feature type="compositionally biased region" description="Acidic residues" evidence="9">
    <location>
        <begin position="365"/>
        <end position="386"/>
    </location>
</feature>
<dbReference type="GO" id="GO:0000049">
    <property type="term" value="F:tRNA binding"/>
    <property type="evidence" value="ECO:0007669"/>
    <property type="project" value="TreeGrafter"/>
</dbReference>
<evidence type="ECO:0000256" key="1">
    <source>
        <dbReference type="ARBA" id="ARBA00012797"/>
    </source>
</evidence>
<feature type="domain" description="SAM-dependent MTase TRM10-type" evidence="10">
    <location>
        <begin position="79"/>
        <end position="350"/>
    </location>
</feature>
<evidence type="ECO:0000259" key="10">
    <source>
        <dbReference type="PROSITE" id="PS51675"/>
    </source>
</evidence>
<feature type="compositionally biased region" description="Low complexity" evidence="9">
    <location>
        <begin position="221"/>
        <end position="231"/>
    </location>
</feature>
<dbReference type="InterPro" id="IPR007356">
    <property type="entry name" value="tRNA_m1G_MeTrfase_euk"/>
</dbReference>
<dbReference type="OrthoDB" id="278300at2759"/>
<dbReference type="InterPro" id="IPR038459">
    <property type="entry name" value="MT_TRM10-typ_sf"/>
</dbReference>
<comment type="caution">
    <text evidence="11">The sequence shown here is derived from an EMBL/GenBank/DDBJ whole genome shotgun (WGS) entry which is preliminary data.</text>
</comment>
<reference evidence="11 12" key="1">
    <citation type="journal article" date="2019" name="Fungal Biol. Biotechnol.">
        <title>Draft genome sequence of fastidious pathogen Ceratobasidium theobromae, which causes vascular-streak dieback in Theobroma cacao.</title>
        <authorList>
            <person name="Ali S.S."/>
            <person name="Asman A."/>
            <person name="Shao J."/>
            <person name="Firmansyah A.P."/>
            <person name="Susilo A.W."/>
            <person name="Rosmana A."/>
            <person name="McMahon P."/>
            <person name="Junaid M."/>
            <person name="Guest D."/>
            <person name="Kheng T.Y."/>
            <person name="Meinhardt L.W."/>
            <person name="Bailey B.A."/>
        </authorList>
    </citation>
    <scope>NUCLEOTIDE SEQUENCE [LARGE SCALE GENOMIC DNA]</scope>
    <source>
        <strain evidence="11 12">CT2</strain>
    </source>
</reference>
<evidence type="ECO:0000256" key="3">
    <source>
        <dbReference type="ARBA" id="ARBA00022603"/>
    </source>
</evidence>
<evidence type="ECO:0000256" key="2">
    <source>
        <dbReference type="ARBA" id="ARBA00020451"/>
    </source>
</evidence>
<dbReference type="PANTHER" id="PTHR13563">
    <property type="entry name" value="TRNA (GUANINE-9-) METHYLTRANSFERASE"/>
    <property type="match status" value="1"/>
</dbReference>
<keyword evidence="5" id="KW-0949">S-adenosyl-L-methionine</keyword>
<proteinExistence type="predicted"/>
<dbReference type="AlphaFoldDB" id="A0A5N5QUV3"/>
<feature type="region of interest" description="Disordered" evidence="9">
    <location>
        <begin position="347"/>
        <end position="396"/>
    </location>
</feature>
<feature type="compositionally biased region" description="Polar residues" evidence="9">
    <location>
        <begin position="17"/>
        <end position="30"/>
    </location>
</feature>
<dbReference type="PROSITE" id="PS51675">
    <property type="entry name" value="SAM_MT_TRM10"/>
    <property type="match status" value="1"/>
</dbReference>
<evidence type="ECO:0000256" key="8">
    <source>
        <dbReference type="ARBA" id="ARBA00048434"/>
    </source>
</evidence>
<evidence type="ECO:0000313" key="12">
    <source>
        <dbReference type="Proteomes" id="UP000383932"/>
    </source>
</evidence>
<evidence type="ECO:0000313" key="11">
    <source>
        <dbReference type="EMBL" id="KAB5595542.1"/>
    </source>
</evidence>
<evidence type="ECO:0000256" key="6">
    <source>
        <dbReference type="ARBA" id="ARBA00031792"/>
    </source>
</evidence>
<evidence type="ECO:0000256" key="4">
    <source>
        <dbReference type="ARBA" id="ARBA00022679"/>
    </source>
</evidence>
<feature type="region of interest" description="Disordered" evidence="9">
    <location>
        <begin position="174"/>
        <end position="251"/>
    </location>
</feature>
<dbReference type="GO" id="GO:0005634">
    <property type="term" value="C:nucleus"/>
    <property type="evidence" value="ECO:0007669"/>
    <property type="project" value="TreeGrafter"/>
</dbReference>
<dbReference type="Proteomes" id="UP000383932">
    <property type="component" value="Unassembled WGS sequence"/>
</dbReference>
<feature type="region of interest" description="Disordered" evidence="9">
    <location>
        <begin position="1"/>
        <end position="87"/>
    </location>
</feature>
<feature type="compositionally biased region" description="Basic and acidic residues" evidence="9">
    <location>
        <begin position="36"/>
        <end position="69"/>
    </location>
</feature>
<keyword evidence="12" id="KW-1185">Reference proteome</keyword>
<accession>A0A5N5QUV3</accession>
<comment type="catalytic activity">
    <reaction evidence="8">
        <text>guanosine(9) in tRNA + S-adenosyl-L-methionine = N(1)-methylguanosine(9) in tRNA + S-adenosyl-L-homocysteine + H(+)</text>
        <dbReference type="Rhea" id="RHEA:43156"/>
        <dbReference type="Rhea" id="RHEA-COMP:10367"/>
        <dbReference type="Rhea" id="RHEA-COMP:10368"/>
        <dbReference type="ChEBI" id="CHEBI:15378"/>
        <dbReference type="ChEBI" id="CHEBI:57856"/>
        <dbReference type="ChEBI" id="CHEBI:59789"/>
        <dbReference type="ChEBI" id="CHEBI:73542"/>
        <dbReference type="ChEBI" id="CHEBI:74269"/>
        <dbReference type="EC" id="2.1.1.221"/>
    </reaction>
</comment>
<dbReference type="PANTHER" id="PTHR13563:SF13">
    <property type="entry name" value="TRNA METHYLTRANSFERASE 10 HOMOLOG A"/>
    <property type="match status" value="1"/>
</dbReference>
<evidence type="ECO:0000256" key="9">
    <source>
        <dbReference type="SAM" id="MobiDB-lite"/>
    </source>
</evidence>
<sequence>MSTEPSVMDMGVAEPSQDVNDSTSAPLSKSAQKRLARSERFVQLKLERRAREKAQKAAKRKEREERAAAGKDVGPSDAKKRRVSREGQGPLCPFDVRIVIDLGFDEKMTEKEIGSMCSQLAYTYASHRRTKTPFTSLLFTSLNGRLRKQLDSINDGSYRRWRETEWWEEDIDALWNSPPQPTEEPPPDVALDERPQPTEPESSNSKAETAEPSPPTLNNVPPTASSSTSSRPRPRNRQTRGAQTRSSCSQESVVYLTADAQDELLELKQGETYIIGGLVDRNRHKNLCANKAQELKIRSARLPIGRYLADMPTRKVLTVNQVFDILVYWVSTRDWEEALQKVMPKRKFNAEGKRGKRSKQPSVDDPSEADSDEEPTAELDIDDDNEGPTNLDKIQA</sequence>
<evidence type="ECO:0000256" key="5">
    <source>
        <dbReference type="ARBA" id="ARBA00022691"/>
    </source>
</evidence>
<feature type="compositionally biased region" description="Pro residues" evidence="9">
    <location>
        <begin position="178"/>
        <end position="188"/>
    </location>
</feature>